<comment type="similarity">
    <text evidence="2 6">Belongs to the tetraspanin (TM4SF) family.</text>
</comment>
<dbReference type="Proteomes" id="UP000001646">
    <property type="component" value="Unplaced"/>
</dbReference>
<sequence>MTGAHFNRDHSPLLLCATESWSRVLAKIALTLFGLLLCGAAVGLLFGGAFVIFTYQSYRFFIQNKFFSVPGWLAVVSALLLLPTGALAMCVPVKNSRHLQGIVMYLFLVLFCLEVSSVVMTQIYSAEVESQLKNKMGPFFHKYNWTAPNHRDTVYVDATHKKLKCCGISNYTDWMIMLPNHLQIGHGFAPESCCRETYLDCRGDLSQPEKLFKDGCHKKLEERFYFVKQYVTWCCVVIICLEILAAINNGILMKEQPFQDFRILDSAAFS</sequence>
<evidence type="ECO:0000256" key="2">
    <source>
        <dbReference type="ARBA" id="ARBA00006840"/>
    </source>
</evidence>
<accession>H9G5S2</accession>
<dbReference type="OrthoDB" id="10033535at2759"/>
<feature type="transmembrane region" description="Helical" evidence="6">
    <location>
        <begin position="103"/>
        <end position="124"/>
    </location>
</feature>
<evidence type="ECO:0000256" key="3">
    <source>
        <dbReference type="ARBA" id="ARBA00022692"/>
    </source>
</evidence>
<reference evidence="7" key="2">
    <citation type="submission" date="2025-08" db="UniProtKB">
        <authorList>
            <consortium name="Ensembl"/>
        </authorList>
    </citation>
    <scope>IDENTIFICATION</scope>
</reference>
<dbReference type="RefSeq" id="XP_008115772.1">
    <property type="nucleotide sequence ID" value="XM_008117565.3"/>
</dbReference>
<dbReference type="Gene3D" id="1.10.1450.10">
    <property type="entry name" value="Tetraspanin"/>
    <property type="match status" value="1"/>
</dbReference>
<evidence type="ECO:0000313" key="8">
    <source>
        <dbReference type="Proteomes" id="UP000001646"/>
    </source>
</evidence>
<proteinExistence type="inferred from homology"/>
<evidence type="ECO:0000313" key="7">
    <source>
        <dbReference type="Ensembl" id="ENSACAP00000001857.3"/>
    </source>
</evidence>
<dbReference type="InterPro" id="IPR018499">
    <property type="entry name" value="Tetraspanin/Peripherin"/>
</dbReference>
<gene>
    <name evidence="7" type="primary">LOC103280019</name>
</gene>
<keyword evidence="4 6" id="KW-1133">Transmembrane helix</keyword>
<dbReference type="GeneTree" id="ENSGT00940000166621"/>
<protein>
    <recommendedName>
        <fullName evidence="6">Tetraspanin</fullName>
    </recommendedName>
</protein>
<keyword evidence="8" id="KW-1185">Reference proteome</keyword>
<dbReference type="PIRSF" id="PIRSF002419">
    <property type="entry name" value="Tetraspanin"/>
    <property type="match status" value="1"/>
</dbReference>
<reference evidence="7" key="1">
    <citation type="submission" date="2009-12" db="EMBL/GenBank/DDBJ databases">
        <title>The Genome Sequence of Anolis carolinensis (Green Anole Lizard).</title>
        <authorList>
            <consortium name="The Genome Sequencing Platform"/>
            <person name="Di Palma F."/>
            <person name="Alfoldi J."/>
            <person name="Heiman D."/>
            <person name="Young S."/>
            <person name="Grabherr M."/>
            <person name="Johnson J."/>
            <person name="Lander E.S."/>
            <person name="Lindblad-Toh K."/>
        </authorList>
    </citation>
    <scope>NUCLEOTIDE SEQUENCE [LARGE SCALE GENOMIC DNA]</scope>
    <source>
        <strain evidence="7">JBL SC #1</strain>
    </source>
</reference>
<dbReference type="InterPro" id="IPR000301">
    <property type="entry name" value="Tetraspanin_animals"/>
</dbReference>
<keyword evidence="5 6" id="KW-0472">Membrane</keyword>
<dbReference type="PANTHER" id="PTHR19282:SF477">
    <property type="entry name" value="TETRASPANIN"/>
    <property type="match status" value="1"/>
</dbReference>
<dbReference type="PANTHER" id="PTHR19282">
    <property type="entry name" value="TETRASPANIN"/>
    <property type="match status" value="1"/>
</dbReference>
<dbReference type="Bgee" id="ENSACAG00000001964">
    <property type="expression patterns" value="Expressed in ovary and 1 other cell type or tissue"/>
</dbReference>
<organism evidence="7 8">
    <name type="scientific">Anolis carolinensis</name>
    <name type="common">Green anole</name>
    <name type="synonym">American chameleon</name>
    <dbReference type="NCBI Taxonomy" id="28377"/>
    <lineage>
        <taxon>Eukaryota</taxon>
        <taxon>Metazoa</taxon>
        <taxon>Chordata</taxon>
        <taxon>Craniata</taxon>
        <taxon>Vertebrata</taxon>
        <taxon>Euteleostomi</taxon>
        <taxon>Lepidosauria</taxon>
        <taxon>Squamata</taxon>
        <taxon>Bifurcata</taxon>
        <taxon>Unidentata</taxon>
        <taxon>Episquamata</taxon>
        <taxon>Toxicofera</taxon>
        <taxon>Iguania</taxon>
        <taxon>Dactyloidae</taxon>
        <taxon>Anolis</taxon>
    </lineage>
</organism>
<keyword evidence="3 6" id="KW-0812">Transmembrane</keyword>
<dbReference type="Pfam" id="PF00335">
    <property type="entry name" value="Tetraspanin"/>
    <property type="match status" value="1"/>
</dbReference>
<name>H9G5S2_ANOCA</name>
<dbReference type="AlphaFoldDB" id="H9G5S2"/>
<dbReference type="HOGENOM" id="CLU_055524_5_2_1"/>
<dbReference type="eggNOG" id="KOG3882">
    <property type="taxonomic scope" value="Eukaryota"/>
</dbReference>
<reference evidence="7" key="3">
    <citation type="submission" date="2025-09" db="UniProtKB">
        <authorList>
            <consortium name="Ensembl"/>
        </authorList>
    </citation>
    <scope>IDENTIFICATION</scope>
</reference>
<dbReference type="GeneID" id="103280019"/>
<dbReference type="SUPFAM" id="SSF48652">
    <property type="entry name" value="Tetraspanin"/>
    <property type="match status" value="1"/>
</dbReference>
<evidence type="ECO:0000256" key="6">
    <source>
        <dbReference type="RuleBase" id="RU361218"/>
    </source>
</evidence>
<evidence type="ECO:0000256" key="4">
    <source>
        <dbReference type="ARBA" id="ARBA00022989"/>
    </source>
</evidence>
<feature type="transmembrane region" description="Helical" evidence="6">
    <location>
        <begin position="72"/>
        <end position="91"/>
    </location>
</feature>
<comment type="subcellular location">
    <subcellularLocation>
        <location evidence="1 6">Membrane</location>
        <topology evidence="1 6">Multi-pass membrane protein</topology>
    </subcellularLocation>
</comment>
<dbReference type="KEGG" id="acs:103280019"/>
<dbReference type="Ensembl" id="ENSACAT00000001902.3">
    <property type="protein sequence ID" value="ENSACAP00000001857.3"/>
    <property type="gene ID" value="ENSACAG00000001964.3"/>
</dbReference>
<evidence type="ECO:0000256" key="1">
    <source>
        <dbReference type="ARBA" id="ARBA00004141"/>
    </source>
</evidence>
<feature type="transmembrane region" description="Helical" evidence="6">
    <location>
        <begin position="230"/>
        <end position="252"/>
    </location>
</feature>
<feature type="transmembrane region" description="Helical" evidence="6">
    <location>
        <begin position="28"/>
        <end position="52"/>
    </location>
</feature>
<evidence type="ECO:0000256" key="5">
    <source>
        <dbReference type="ARBA" id="ARBA00023136"/>
    </source>
</evidence>
<dbReference type="InParanoid" id="H9G5S2"/>
<dbReference type="GO" id="GO:0016020">
    <property type="term" value="C:membrane"/>
    <property type="evidence" value="ECO:0007669"/>
    <property type="project" value="UniProtKB-SubCell"/>
</dbReference>
<dbReference type="InterPro" id="IPR008952">
    <property type="entry name" value="Tetraspanin_EC2_sf"/>
</dbReference>